<keyword evidence="2" id="KW-1185">Reference proteome</keyword>
<reference evidence="1 2" key="1">
    <citation type="submission" date="2020-08" db="EMBL/GenBank/DDBJ databases">
        <title>Arenibacter gaetbuli sp. nov., isolated from a sand dune.</title>
        <authorList>
            <person name="Park S."/>
            <person name="Yoon J.-H."/>
        </authorList>
    </citation>
    <scope>NUCLEOTIDE SEQUENCE [LARGE SCALE GENOMIC DNA]</scope>
    <source>
        <strain evidence="1 2">BSSL-BM3</strain>
    </source>
</reference>
<name>A0ABR7QTH7_9FLAO</name>
<dbReference type="EMBL" id="JACLHY010000037">
    <property type="protein sequence ID" value="MBC8770503.1"/>
    <property type="molecule type" value="Genomic_DNA"/>
</dbReference>
<evidence type="ECO:0008006" key="3">
    <source>
        <dbReference type="Google" id="ProtNLM"/>
    </source>
</evidence>
<organism evidence="1 2">
    <name type="scientific">Arenibacter arenosicollis</name>
    <dbReference type="NCBI Taxonomy" id="2762274"/>
    <lineage>
        <taxon>Bacteria</taxon>
        <taxon>Pseudomonadati</taxon>
        <taxon>Bacteroidota</taxon>
        <taxon>Flavobacteriia</taxon>
        <taxon>Flavobacteriales</taxon>
        <taxon>Flavobacteriaceae</taxon>
        <taxon>Arenibacter</taxon>
    </lineage>
</organism>
<dbReference type="Proteomes" id="UP000618952">
    <property type="component" value="Unassembled WGS sequence"/>
</dbReference>
<evidence type="ECO:0000313" key="2">
    <source>
        <dbReference type="Proteomes" id="UP000618952"/>
    </source>
</evidence>
<evidence type="ECO:0000313" key="1">
    <source>
        <dbReference type="EMBL" id="MBC8770503.1"/>
    </source>
</evidence>
<comment type="caution">
    <text evidence="1">The sequence shown here is derived from an EMBL/GenBank/DDBJ whole genome shotgun (WGS) entry which is preliminary data.</text>
</comment>
<dbReference type="RefSeq" id="WP_187588381.1">
    <property type="nucleotide sequence ID" value="NZ_JACLHY010000037.1"/>
</dbReference>
<protein>
    <recommendedName>
        <fullName evidence="3">Transposase</fullName>
    </recommendedName>
</protein>
<sequence length="131" mass="15622">MNKGTELSLLSLILPEGILEYFDIVGFEKKPIKHVLYENRLTIYLEEKKQIPSKYKDCKYKASGFMEPRIIEDYPVRDNLLSLNLKRRRWDVLLDKKWIKVSREWDEFIAQGTRMSKEFAAFLKVLGQYQS</sequence>
<accession>A0ABR7QTH7</accession>
<gene>
    <name evidence="1" type="ORF">H4O18_21085</name>
</gene>
<proteinExistence type="predicted"/>